<organism evidence="9">
    <name type="scientific">Fagus sylvatica</name>
    <name type="common">Beechnut</name>
    <dbReference type="NCBI Taxonomy" id="28930"/>
    <lineage>
        <taxon>Eukaryota</taxon>
        <taxon>Viridiplantae</taxon>
        <taxon>Streptophyta</taxon>
        <taxon>Embryophyta</taxon>
        <taxon>Tracheophyta</taxon>
        <taxon>Spermatophyta</taxon>
        <taxon>Magnoliopsida</taxon>
        <taxon>eudicotyledons</taxon>
        <taxon>Gunneridae</taxon>
        <taxon>Pentapetalae</taxon>
        <taxon>rosids</taxon>
        <taxon>fabids</taxon>
        <taxon>Fagales</taxon>
        <taxon>Fagaceae</taxon>
        <taxon>Fagus</taxon>
    </lineage>
</organism>
<dbReference type="InterPro" id="IPR006564">
    <property type="entry name" value="Znf_PMZ"/>
</dbReference>
<feature type="compositionally biased region" description="Polar residues" evidence="6">
    <location>
        <begin position="1510"/>
        <end position="1523"/>
    </location>
</feature>
<evidence type="ECO:0000256" key="3">
    <source>
        <dbReference type="ARBA" id="ARBA00022771"/>
    </source>
</evidence>
<dbReference type="SUPFAM" id="SSF53098">
    <property type="entry name" value="Ribonuclease H-like"/>
    <property type="match status" value="1"/>
</dbReference>
<proteinExistence type="inferred from homology"/>
<protein>
    <recommendedName>
        <fullName evidence="10">SWIM-type domain-containing protein</fullName>
    </recommendedName>
</protein>
<evidence type="ECO:0000313" key="9">
    <source>
        <dbReference type="EMBL" id="SPC80643.1"/>
    </source>
</evidence>
<evidence type="ECO:0000256" key="4">
    <source>
        <dbReference type="ARBA" id="ARBA00022833"/>
    </source>
</evidence>
<name>A0A2N9F0K7_FAGSY</name>
<sequence length="1533" mass="173285">MPTFTLGSLKAPNHRTPNDKHQVGTHPNAQSSAQLVNQSQRENHSSHGGYYRNSFGRTLSMFGDGTARSLTRAWAEIIPVAQPTDCQELPRLTDLAWLQEVSPFWNFMTDVPRIDGVHCPLRIRSQPSPELRFKQFLEEVFSATLTEFEERKVLLSSQICLEWKGNALLGESGSCGKSAAVELELLTSTEQGNSCLGSEFPTVVDKAWAAPCPNLSSTFDLFTSLVTTWNKNTFGNIFQRKKRILARINGMQCALATNPSEASARLEKSLRMEYGNILKLEEDFWALKSRVGWVVEAEALNLTTTVLPLEIKESLWSLKPFKAPGPDGLHPGFFQHCWHQVESPNFIVEKVQAKLSNWKAKLLSPAGRLVLIQAVTSAVPAYYMQSTALPSRNVALLAKLNWRLLQEKDALWARTILAKYSPNGVMEIDKRLNRCGSSTWRGDKPIRDVIQGPLLSHEDSFRLFQFVPLRQQEDCIAWDSRNGDFCLKLAYLLACKPPAVARGINIPNTCPRCLGPNESLLHVLRDCPDSSSFWHDLNIPTICLASFSLPLIDWLKLNCSIACSYDGFLPWNYVFSFGIWNLWLRRNIFVFNSCSIIPDPVANTIAFASELFCLMGNPGIAGGGGLIRDSNGGWVGGFARAIGVTTSVQAELRALKDGLMLAIDLGIPYLAIEMDSLVAVEFVNSKTMPNVFLSAIVGDCRCLLERFERYTLHHIFREANGCADALAKAGCAQLVDFISFTSAPAHVLEALDFDSSCATRIRLVVAVMSTQEMDGVRSFGASNSFVEDLPQPVEGNMQEDTPESVRNSVIEPRVGMEFDSLQQVIEFYKHYAYSKGFATMTRNSRKKKGFSETSYVNLKCNREGKYSSSVDDPSKKRSTIKNACEAGIKASMDITDKKWRILSFIEDHNHELSPSKSRHFAAFRHISTDTRRRLLINDNAGVRINSSIKASVVEAGGYENVTYNQRDVRNFLEKERRLKCKEGDGQALHDYFVRMQAKNSNFYHALDLDDELRVRNVFWVDARSRAAYESFNDVITFDTTYLTNKYDMPFAPFIGINHHGESIILGCGLLSSEDTDSFVWVFRQWLQSMCDIAPKAIITDQCQAMRRAIEIVFPETVHRWCIWHITMKLPVKLAGLEAYQDIKHYLLKAVHDSMTVEEFEEKWNHTITLHHLEENEWLAKLYEERERWVPAFLNSNFFAGMSSTQRSESMNAFFDGYVHSSTTLKVFVEQFEKAMRNKVEKEILSDFECFKGKLECSSSSPMEKQFQEAYTHEIFKRVRLEFAGRQGCIVNELVRGSDEVKYKIEDEACPGKLFEVRFNSSECLVGCVCRMFEFRGILCRHALFVLSQQRVTILPDRYILDRWRKNIKRKHTYVSTCTDDVQHNPVLERYEKLHRLAVGVLEIGAESVENFNVLEKLLIDLKDNFSRSCDKQPSSQRKNSVGAAPDVVRTEVVRSPTVVKRKGRPRMKRLKSSMEEAVSKPKKKRNNAVARNLAHSTSTTGVGGSAYGDCSTSNMSMSQTQAHGNEDQALNLP</sequence>
<accession>A0A2N9F0K7</accession>
<dbReference type="GO" id="GO:0004523">
    <property type="term" value="F:RNA-DNA hybrid ribonuclease activity"/>
    <property type="evidence" value="ECO:0007669"/>
    <property type="project" value="InterPro"/>
</dbReference>
<dbReference type="InterPro" id="IPR031052">
    <property type="entry name" value="FHY3/FAR1"/>
</dbReference>
<dbReference type="PANTHER" id="PTHR31669">
    <property type="entry name" value="PROTEIN FAR1-RELATED SEQUENCE 10-RELATED"/>
    <property type="match status" value="1"/>
</dbReference>
<dbReference type="InterPro" id="IPR007527">
    <property type="entry name" value="Znf_SWIM"/>
</dbReference>
<dbReference type="Pfam" id="PF13456">
    <property type="entry name" value="RVT_3"/>
    <property type="match status" value="1"/>
</dbReference>
<dbReference type="InterPro" id="IPR036397">
    <property type="entry name" value="RNaseH_sf"/>
</dbReference>
<dbReference type="InterPro" id="IPR044730">
    <property type="entry name" value="RNase_H-like_dom_plant"/>
</dbReference>
<evidence type="ECO:0000256" key="5">
    <source>
        <dbReference type="PROSITE-ProRule" id="PRU00325"/>
    </source>
</evidence>
<feature type="compositionally biased region" description="Basic residues" evidence="6">
    <location>
        <begin position="1462"/>
        <end position="1471"/>
    </location>
</feature>
<evidence type="ECO:0000256" key="1">
    <source>
        <dbReference type="ARBA" id="ARBA00005889"/>
    </source>
</evidence>
<dbReference type="PROSITE" id="PS50966">
    <property type="entry name" value="ZF_SWIM"/>
    <property type="match status" value="1"/>
</dbReference>
<evidence type="ECO:0008006" key="10">
    <source>
        <dbReference type="Google" id="ProtNLM"/>
    </source>
</evidence>
<dbReference type="Pfam" id="PF04434">
    <property type="entry name" value="SWIM"/>
    <property type="match status" value="1"/>
</dbReference>
<dbReference type="Pfam" id="PF03101">
    <property type="entry name" value="FAR1"/>
    <property type="match status" value="1"/>
</dbReference>
<dbReference type="CDD" id="cd06222">
    <property type="entry name" value="RNase_H_like"/>
    <property type="match status" value="1"/>
</dbReference>
<keyword evidence="2" id="KW-0479">Metal-binding</keyword>
<reference evidence="9" key="1">
    <citation type="submission" date="2018-02" db="EMBL/GenBank/DDBJ databases">
        <authorList>
            <person name="Cohen D.B."/>
            <person name="Kent A.D."/>
        </authorList>
    </citation>
    <scope>NUCLEOTIDE SEQUENCE</scope>
</reference>
<keyword evidence="4" id="KW-0862">Zinc</keyword>
<dbReference type="EMBL" id="OIVN01000461">
    <property type="protein sequence ID" value="SPC80643.1"/>
    <property type="molecule type" value="Genomic_DNA"/>
</dbReference>
<feature type="region of interest" description="Disordered" evidence="6">
    <location>
        <begin position="1462"/>
        <end position="1533"/>
    </location>
</feature>
<comment type="similarity">
    <text evidence="1">Belongs to the FHY3/FAR1 family.</text>
</comment>
<feature type="compositionally biased region" description="Polar residues" evidence="6">
    <location>
        <begin position="25"/>
        <end position="40"/>
    </location>
</feature>
<dbReference type="InterPro" id="IPR002156">
    <property type="entry name" value="RNaseH_domain"/>
</dbReference>
<dbReference type="InterPro" id="IPR012337">
    <property type="entry name" value="RNaseH-like_sf"/>
</dbReference>
<evidence type="ECO:0000259" key="8">
    <source>
        <dbReference type="PROSITE" id="PS50966"/>
    </source>
</evidence>
<feature type="domain" description="RNase H type-1" evidence="7">
    <location>
        <begin position="596"/>
        <end position="732"/>
    </location>
</feature>
<dbReference type="GO" id="GO:0006355">
    <property type="term" value="P:regulation of DNA-templated transcription"/>
    <property type="evidence" value="ECO:0007669"/>
    <property type="project" value="InterPro"/>
</dbReference>
<evidence type="ECO:0000256" key="6">
    <source>
        <dbReference type="SAM" id="MobiDB-lite"/>
    </source>
</evidence>
<keyword evidence="3 5" id="KW-0863">Zinc-finger</keyword>
<dbReference type="PANTHER" id="PTHR31669:SF283">
    <property type="entry name" value="PROTEIN FAR1-RELATED SEQUENCE"/>
    <property type="match status" value="1"/>
</dbReference>
<evidence type="ECO:0000259" key="7">
    <source>
        <dbReference type="PROSITE" id="PS50879"/>
    </source>
</evidence>
<dbReference type="GO" id="GO:0003676">
    <property type="term" value="F:nucleic acid binding"/>
    <property type="evidence" value="ECO:0007669"/>
    <property type="project" value="InterPro"/>
</dbReference>
<evidence type="ECO:0000256" key="2">
    <source>
        <dbReference type="ARBA" id="ARBA00022723"/>
    </source>
</evidence>
<feature type="region of interest" description="Disordered" evidence="6">
    <location>
        <begin position="1"/>
        <end position="50"/>
    </location>
</feature>
<gene>
    <name evidence="9" type="ORF">FSB_LOCUS8525</name>
</gene>
<dbReference type="InterPro" id="IPR018289">
    <property type="entry name" value="MULE_transposase_dom"/>
</dbReference>
<dbReference type="Gene3D" id="3.30.420.10">
    <property type="entry name" value="Ribonuclease H-like superfamily/Ribonuclease H"/>
    <property type="match status" value="1"/>
</dbReference>
<dbReference type="Pfam" id="PF10551">
    <property type="entry name" value="MULE"/>
    <property type="match status" value="1"/>
</dbReference>
<dbReference type="PROSITE" id="PS50879">
    <property type="entry name" value="RNASE_H_1"/>
    <property type="match status" value="1"/>
</dbReference>
<dbReference type="InterPro" id="IPR004330">
    <property type="entry name" value="FAR1_DNA_bnd_dom"/>
</dbReference>
<dbReference type="GO" id="GO:0008270">
    <property type="term" value="F:zinc ion binding"/>
    <property type="evidence" value="ECO:0007669"/>
    <property type="project" value="UniProtKB-KW"/>
</dbReference>
<dbReference type="SMART" id="SM00575">
    <property type="entry name" value="ZnF_PMZ"/>
    <property type="match status" value="1"/>
</dbReference>
<feature type="domain" description="SWIM-type" evidence="8">
    <location>
        <begin position="1314"/>
        <end position="1350"/>
    </location>
</feature>